<reference evidence="1" key="1">
    <citation type="submission" date="2023-03" db="EMBL/GenBank/DDBJ databases">
        <title>Massive genome expansion in bonnet fungi (Mycena s.s.) driven by repeated elements and novel gene families across ecological guilds.</title>
        <authorList>
            <consortium name="Lawrence Berkeley National Laboratory"/>
            <person name="Harder C.B."/>
            <person name="Miyauchi S."/>
            <person name="Viragh M."/>
            <person name="Kuo A."/>
            <person name="Thoen E."/>
            <person name="Andreopoulos B."/>
            <person name="Lu D."/>
            <person name="Skrede I."/>
            <person name="Drula E."/>
            <person name="Henrissat B."/>
            <person name="Morin E."/>
            <person name="Kohler A."/>
            <person name="Barry K."/>
            <person name="LaButti K."/>
            <person name="Morin E."/>
            <person name="Salamov A."/>
            <person name="Lipzen A."/>
            <person name="Mereny Z."/>
            <person name="Hegedus B."/>
            <person name="Baldrian P."/>
            <person name="Stursova M."/>
            <person name="Weitz H."/>
            <person name="Taylor A."/>
            <person name="Grigoriev I.V."/>
            <person name="Nagy L.G."/>
            <person name="Martin F."/>
            <person name="Kauserud H."/>
        </authorList>
    </citation>
    <scope>NUCLEOTIDE SEQUENCE</scope>
    <source>
        <strain evidence="1">CBHHK067</strain>
    </source>
</reference>
<evidence type="ECO:0000313" key="1">
    <source>
        <dbReference type="EMBL" id="KAJ7654728.1"/>
    </source>
</evidence>
<dbReference type="Gene3D" id="1.10.510.10">
    <property type="entry name" value="Transferase(Phosphotransferase) domain 1"/>
    <property type="match status" value="1"/>
</dbReference>
<gene>
    <name evidence="1" type="ORF">B0H17DRAFT_385197</name>
</gene>
<comment type="caution">
    <text evidence="1">The sequence shown here is derived from an EMBL/GenBank/DDBJ whole genome shotgun (WGS) entry which is preliminary data.</text>
</comment>
<evidence type="ECO:0008006" key="3">
    <source>
        <dbReference type="Google" id="ProtNLM"/>
    </source>
</evidence>
<proteinExistence type="predicted"/>
<organism evidence="1 2">
    <name type="scientific">Mycena rosella</name>
    <name type="common">Pink bonnet</name>
    <name type="synonym">Agaricus rosellus</name>
    <dbReference type="NCBI Taxonomy" id="1033263"/>
    <lineage>
        <taxon>Eukaryota</taxon>
        <taxon>Fungi</taxon>
        <taxon>Dikarya</taxon>
        <taxon>Basidiomycota</taxon>
        <taxon>Agaricomycotina</taxon>
        <taxon>Agaricomycetes</taxon>
        <taxon>Agaricomycetidae</taxon>
        <taxon>Agaricales</taxon>
        <taxon>Marasmiineae</taxon>
        <taxon>Mycenaceae</taxon>
        <taxon>Mycena</taxon>
    </lineage>
</organism>
<evidence type="ECO:0000313" key="2">
    <source>
        <dbReference type="Proteomes" id="UP001221757"/>
    </source>
</evidence>
<dbReference type="AlphaFoldDB" id="A0AAD7CNC7"/>
<protein>
    <recommendedName>
        <fullName evidence="3">Protein kinase domain-containing protein</fullName>
    </recommendedName>
</protein>
<keyword evidence="2" id="KW-1185">Reference proteome</keyword>
<sequence>MSENDLKRKRSDKAYRVALILDIFSAPPLPVKRAGLTLRVGNDQGDDIPADACLEDVERYLLPRLIPFGMKTSPYGLNGPTIDIYDISTLGVLRSDPDASPPLSLPPVAPITVLLSDSIAALDQTKYFHLYARGTLPPLPSALPPAPAPSTWMNFIQTSPVALEEPSTVAKNPSSVQNAAKDRVWNDRPQAEQGIAPCALLYSPFGTFQDIFEGRSAVGEFLDEASLQRSVLEFAAHGRAFYSSEHERRAVMLSDLNNIFRSHENAANVPLMVESTIGSFPRVATDGHRDVMLDAASIVAEFKNELLGINAEAELEAIAYVTQSHAKSTSLHPERYAASRMPVLVLTIQGNSPARIVLSLDVPPGPFVRFYAVILLQRPRVVELTPMLGLRHDGAEPMALTRLFNAFRAACVLQAHIHTDATALLAEDRVSLRPLLDPRFPAVTRVRKFPAGPQDEHLEFELIARLHPSPNRLLFTATTGTETVLVKFSKTYSVDLHSFCQEAGHAPVLLGYDCVPGGWHVIVMESLDGESLHMPSMDHAMRQTVYAQMQQLLDGMHTRGFVHGDLRCANIVAQRGWERTDPEGTLLKVVDFDWGGKQGEVRFPYAVLSNEHRGRELKTAADLVITCKDDRRILRNTLGL</sequence>
<dbReference type="EMBL" id="JARKIE010000320">
    <property type="protein sequence ID" value="KAJ7654728.1"/>
    <property type="molecule type" value="Genomic_DNA"/>
</dbReference>
<dbReference type="Proteomes" id="UP001221757">
    <property type="component" value="Unassembled WGS sequence"/>
</dbReference>
<dbReference type="InterPro" id="IPR011009">
    <property type="entry name" value="Kinase-like_dom_sf"/>
</dbReference>
<dbReference type="SUPFAM" id="SSF56112">
    <property type="entry name" value="Protein kinase-like (PK-like)"/>
    <property type="match status" value="1"/>
</dbReference>
<accession>A0AAD7CNC7</accession>
<name>A0AAD7CNC7_MYCRO</name>